<proteinExistence type="predicted"/>
<keyword evidence="4 7" id="KW-1133">Transmembrane helix</keyword>
<dbReference type="Proteomes" id="UP000265742">
    <property type="component" value="Unassembled WGS sequence"/>
</dbReference>
<dbReference type="InterPro" id="IPR050833">
    <property type="entry name" value="Poly_Biosynth_Transport"/>
</dbReference>
<protein>
    <submittedName>
        <fullName evidence="8">Uncharacterized protein</fullName>
    </submittedName>
</protein>
<keyword evidence="2" id="KW-1003">Cell membrane</keyword>
<organism evidence="8 9">
    <name type="scientific">Amnibacterium setariae</name>
    <dbReference type="NCBI Taxonomy" id="2306585"/>
    <lineage>
        <taxon>Bacteria</taxon>
        <taxon>Bacillati</taxon>
        <taxon>Actinomycetota</taxon>
        <taxon>Actinomycetes</taxon>
        <taxon>Micrococcales</taxon>
        <taxon>Microbacteriaceae</taxon>
        <taxon>Amnibacterium</taxon>
    </lineage>
</organism>
<feature type="transmembrane region" description="Helical" evidence="7">
    <location>
        <begin position="46"/>
        <end position="68"/>
    </location>
</feature>
<feature type="transmembrane region" description="Helical" evidence="7">
    <location>
        <begin position="315"/>
        <end position="343"/>
    </location>
</feature>
<evidence type="ECO:0000256" key="5">
    <source>
        <dbReference type="ARBA" id="ARBA00023136"/>
    </source>
</evidence>
<dbReference type="PANTHER" id="PTHR30250:SF11">
    <property type="entry name" value="O-ANTIGEN TRANSPORTER-RELATED"/>
    <property type="match status" value="1"/>
</dbReference>
<feature type="transmembrane region" description="Helical" evidence="7">
    <location>
        <begin position="349"/>
        <end position="371"/>
    </location>
</feature>
<feature type="transmembrane region" description="Helical" evidence="7">
    <location>
        <begin position="465"/>
        <end position="484"/>
    </location>
</feature>
<dbReference type="AlphaFoldDB" id="A0A3A1TTE1"/>
<dbReference type="PANTHER" id="PTHR30250">
    <property type="entry name" value="PST FAMILY PREDICTED COLANIC ACID TRANSPORTER"/>
    <property type="match status" value="1"/>
</dbReference>
<feature type="transmembrane region" description="Helical" evidence="7">
    <location>
        <begin position="128"/>
        <end position="147"/>
    </location>
</feature>
<dbReference type="OrthoDB" id="3294889at2"/>
<evidence type="ECO:0000256" key="6">
    <source>
        <dbReference type="SAM" id="MobiDB-lite"/>
    </source>
</evidence>
<dbReference type="EMBL" id="QXTG01000003">
    <property type="protein sequence ID" value="RIX26623.1"/>
    <property type="molecule type" value="Genomic_DNA"/>
</dbReference>
<dbReference type="GO" id="GO:0005886">
    <property type="term" value="C:plasma membrane"/>
    <property type="evidence" value="ECO:0007669"/>
    <property type="project" value="UniProtKB-SubCell"/>
</dbReference>
<keyword evidence="5 7" id="KW-0472">Membrane</keyword>
<feature type="transmembrane region" description="Helical" evidence="7">
    <location>
        <begin position="159"/>
        <end position="179"/>
    </location>
</feature>
<feature type="region of interest" description="Disordered" evidence="6">
    <location>
        <begin position="501"/>
        <end position="525"/>
    </location>
</feature>
<evidence type="ECO:0000313" key="9">
    <source>
        <dbReference type="Proteomes" id="UP000265742"/>
    </source>
</evidence>
<evidence type="ECO:0000256" key="4">
    <source>
        <dbReference type="ARBA" id="ARBA00022989"/>
    </source>
</evidence>
<reference evidence="9" key="1">
    <citation type="submission" date="2018-09" db="EMBL/GenBank/DDBJ databases">
        <authorList>
            <person name="Kim I."/>
        </authorList>
    </citation>
    <scope>NUCLEOTIDE SEQUENCE [LARGE SCALE GENOMIC DNA]</scope>
    <source>
        <strain evidence="9">DD4a</strain>
    </source>
</reference>
<dbReference type="RefSeq" id="WP_119483699.1">
    <property type="nucleotide sequence ID" value="NZ_QXTG01000003.1"/>
</dbReference>
<accession>A0A3A1TTE1</accession>
<evidence type="ECO:0000256" key="7">
    <source>
        <dbReference type="SAM" id="Phobius"/>
    </source>
</evidence>
<keyword evidence="9" id="KW-1185">Reference proteome</keyword>
<keyword evidence="3 7" id="KW-0812">Transmembrane</keyword>
<comment type="subcellular location">
    <subcellularLocation>
        <location evidence="1">Cell membrane</location>
        <topology evidence="1">Multi-pass membrane protein</topology>
    </subcellularLocation>
</comment>
<evidence type="ECO:0000313" key="8">
    <source>
        <dbReference type="EMBL" id="RIX26623.1"/>
    </source>
</evidence>
<feature type="transmembrane region" description="Helical" evidence="7">
    <location>
        <begin position="438"/>
        <end position="459"/>
    </location>
</feature>
<evidence type="ECO:0000256" key="3">
    <source>
        <dbReference type="ARBA" id="ARBA00022692"/>
    </source>
</evidence>
<feature type="compositionally biased region" description="Pro residues" evidence="6">
    <location>
        <begin position="503"/>
        <end position="515"/>
    </location>
</feature>
<feature type="transmembrane region" description="Helical" evidence="7">
    <location>
        <begin position="89"/>
        <end position="116"/>
    </location>
</feature>
<comment type="caution">
    <text evidence="8">The sequence shown here is derived from an EMBL/GenBank/DDBJ whole genome shotgun (WGS) entry which is preliminary data.</text>
</comment>
<sequence>MNARRGGALRSGTVTFAGIAIGALATLALAQVVGRGLGPAGTGLFFQAVALFAIVSNGLQLGADTALVRTLSRHIALHEQDRLRSTVRSALLPVIGVSLLVSLAVFSCAAPIGAWITPSDPDYATELVRVMSPFLGAGALLTVVLGGTRGIGSTLPYTALQNLALPLSRLAVVAIGTIAGAGVQWIAAGWAAVLAPLVAIAALVLAGQLRSVSAPSSSTPSGSHSGTARLFWGFALPRGASTLIERALDWSGMLVVLAVGGPVVGGIYAIVNRCVNAGTMIDQAARIVVGPRISRALAVGDSDEAARLFLEVTRALVLVAWPFYLLLAVFAPAILSIFGPAFAAGALPLAIIALAMMLATTAGMVQSILLMGGRSSWQLGNRVVQLTVLLVVTALLVPRLGLLGAAIGQAASIAVDTVLAATQVAVKMRIRSSARLIALPAALAVVVIAGGGSVAAALFGRTLATFLIASIVLLVIYAITVLLLRGPLGLGALALRGGSSDPLPAPSPTPTPSPAVPDGAVALER</sequence>
<evidence type="ECO:0000256" key="1">
    <source>
        <dbReference type="ARBA" id="ARBA00004651"/>
    </source>
</evidence>
<feature type="transmembrane region" description="Helical" evidence="7">
    <location>
        <begin position="383"/>
        <end position="400"/>
    </location>
</feature>
<gene>
    <name evidence="8" type="ORF">D1781_17065</name>
</gene>
<name>A0A3A1TTE1_9MICO</name>
<evidence type="ECO:0000256" key="2">
    <source>
        <dbReference type="ARBA" id="ARBA00022475"/>
    </source>
</evidence>
<feature type="transmembrane region" description="Helical" evidence="7">
    <location>
        <begin position="250"/>
        <end position="271"/>
    </location>
</feature>